<dbReference type="SUPFAM" id="SSF46785">
    <property type="entry name" value="Winged helix' DNA-binding domain"/>
    <property type="match status" value="1"/>
</dbReference>
<organism evidence="13">
    <name type="scientific">Caldisericum exile</name>
    <dbReference type="NCBI Taxonomy" id="693075"/>
    <lineage>
        <taxon>Bacteria</taxon>
        <taxon>Pseudomonadati</taxon>
        <taxon>Caldisericota/Cryosericota group</taxon>
        <taxon>Caldisericota</taxon>
        <taxon>Caldisericia</taxon>
        <taxon>Caldisericales</taxon>
        <taxon>Caldisericaceae</taxon>
        <taxon>Caldisericum</taxon>
    </lineage>
</organism>
<evidence type="ECO:0000256" key="3">
    <source>
        <dbReference type="ARBA" id="ARBA00008316"/>
    </source>
</evidence>
<keyword evidence="5 9" id="KW-0963">Cytoplasm</keyword>
<evidence type="ECO:0000256" key="4">
    <source>
        <dbReference type="ARBA" id="ARBA00021148"/>
    </source>
</evidence>
<comment type="similarity">
    <text evidence="3 9">Belongs to the ArgR family.</text>
</comment>
<evidence type="ECO:0000313" key="13">
    <source>
        <dbReference type="EMBL" id="HGW59921.1"/>
    </source>
</evidence>
<keyword evidence="7 9" id="KW-0238">DNA-binding</keyword>
<evidence type="ECO:0000256" key="5">
    <source>
        <dbReference type="ARBA" id="ARBA00022490"/>
    </source>
</evidence>
<accession>A0A7C4Y3G6</accession>
<comment type="function">
    <text evidence="9">Regulates arginine biosynthesis genes.</text>
</comment>
<evidence type="ECO:0000256" key="7">
    <source>
        <dbReference type="ARBA" id="ARBA00023125"/>
    </source>
</evidence>
<dbReference type="InterPro" id="IPR036388">
    <property type="entry name" value="WH-like_DNA-bd_sf"/>
</dbReference>
<comment type="pathway">
    <text evidence="2 9">Amino-acid biosynthesis; L-arginine biosynthesis [regulation].</text>
</comment>
<dbReference type="GO" id="GO:0005737">
    <property type="term" value="C:cytoplasm"/>
    <property type="evidence" value="ECO:0007669"/>
    <property type="project" value="UniProtKB-SubCell"/>
</dbReference>
<keyword evidence="6 9" id="KW-0805">Transcription regulation</keyword>
<name>A0A7C4Y3G6_9BACT</name>
<dbReference type="Pfam" id="PF02863">
    <property type="entry name" value="Arg_repressor_C"/>
    <property type="match status" value="1"/>
</dbReference>
<evidence type="ECO:0000256" key="9">
    <source>
        <dbReference type="HAMAP-Rule" id="MF_00173"/>
    </source>
</evidence>
<evidence type="ECO:0000256" key="10">
    <source>
        <dbReference type="SAM" id="Coils"/>
    </source>
</evidence>
<dbReference type="EMBL" id="DTHV01000017">
    <property type="protein sequence ID" value="HGW59921.1"/>
    <property type="molecule type" value="Genomic_DNA"/>
</dbReference>
<dbReference type="GO" id="GO:0006526">
    <property type="term" value="P:L-arginine biosynthetic process"/>
    <property type="evidence" value="ECO:0007669"/>
    <property type="project" value="UniProtKB-UniPathway"/>
</dbReference>
<dbReference type="NCBIfam" id="TIGR01529">
    <property type="entry name" value="argR_whole"/>
    <property type="match status" value="1"/>
</dbReference>
<reference evidence="13" key="1">
    <citation type="journal article" date="2020" name="mSystems">
        <title>Genome- and Community-Level Interaction Insights into Carbon Utilization and Element Cycling Functions of Hydrothermarchaeota in Hydrothermal Sediment.</title>
        <authorList>
            <person name="Zhou Z."/>
            <person name="Liu Y."/>
            <person name="Xu W."/>
            <person name="Pan J."/>
            <person name="Luo Z.H."/>
            <person name="Li M."/>
        </authorList>
    </citation>
    <scope>NUCLEOTIDE SEQUENCE [LARGE SCALE GENOMIC DNA]</scope>
    <source>
        <strain evidence="13">SpSt-794</strain>
    </source>
</reference>
<dbReference type="GO" id="GO:1900079">
    <property type="term" value="P:regulation of arginine biosynthetic process"/>
    <property type="evidence" value="ECO:0007669"/>
    <property type="project" value="UniProtKB-UniRule"/>
</dbReference>
<feature type="coiled-coil region" evidence="10">
    <location>
        <begin position="17"/>
        <end position="48"/>
    </location>
</feature>
<dbReference type="InterPro" id="IPR020899">
    <property type="entry name" value="Arg_repress_C"/>
</dbReference>
<dbReference type="Gene3D" id="3.30.1360.40">
    <property type="match status" value="1"/>
</dbReference>
<keyword evidence="9" id="KW-0055">Arginine biosynthesis</keyword>
<dbReference type="UniPathway" id="UPA00068"/>
<dbReference type="GO" id="GO:0003677">
    <property type="term" value="F:DNA binding"/>
    <property type="evidence" value="ECO:0007669"/>
    <property type="project" value="UniProtKB-KW"/>
</dbReference>
<dbReference type="PANTHER" id="PTHR34471:SF1">
    <property type="entry name" value="ARGININE REPRESSOR"/>
    <property type="match status" value="1"/>
</dbReference>
<keyword evidence="9" id="KW-0028">Amino-acid biosynthesis</keyword>
<evidence type="ECO:0000256" key="8">
    <source>
        <dbReference type="ARBA" id="ARBA00023163"/>
    </source>
</evidence>
<keyword evidence="9" id="KW-0678">Repressor</keyword>
<dbReference type="Pfam" id="PF01316">
    <property type="entry name" value="Arg_repressor"/>
    <property type="match status" value="1"/>
</dbReference>
<evidence type="ECO:0000256" key="1">
    <source>
        <dbReference type="ARBA" id="ARBA00004496"/>
    </source>
</evidence>
<sequence length="164" mass="19023">MTFKIKMYNYAYKEMNMKNYEKRLRLIREILQREKVKSEKELQELLLKNHIKVTQATIARDFKRLNVIKVRDENGFYYTILKKEKEDFGESLKIAFKNFVKGIDSEGNLILIFTSPGNASGVASIIDSIHIEGIVGTVAGDDTILVVTRKEKTQEIIEKLKSYI</sequence>
<comment type="caution">
    <text evidence="13">The sequence shown here is derived from an EMBL/GenBank/DDBJ whole genome shotgun (WGS) entry which is preliminary data.</text>
</comment>
<evidence type="ECO:0000259" key="11">
    <source>
        <dbReference type="Pfam" id="PF01316"/>
    </source>
</evidence>
<proteinExistence type="inferred from homology"/>
<evidence type="ECO:0000259" key="12">
    <source>
        <dbReference type="Pfam" id="PF02863"/>
    </source>
</evidence>
<dbReference type="GO" id="GO:0051259">
    <property type="term" value="P:protein complex oligomerization"/>
    <property type="evidence" value="ECO:0007669"/>
    <property type="project" value="InterPro"/>
</dbReference>
<feature type="domain" description="Arginine repressor DNA-binding" evidence="11">
    <location>
        <begin position="21"/>
        <end position="86"/>
    </location>
</feature>
<dbReference type="SUPFAM" id="SSF55252">
    <property type="entry name" value="C-terminal domain of arginine repressor"/>
    <property type="match status" value="1"/>
</dbReference>
<protein>
    <recommendedName>
        <fullName evidence="4 9">Arginine repressor</fullName>
    </recommendedName>
</protein>
<gene>
    <name evidence="9 13" type="primary">argR</name>
    <name evidence="13" type="ORF">ENV82_00540</name>
</gene>
<comment type="subcellular location">
    <subcellularLocation>
        <location evidence="1 9">Cytoplasm</location>
    </subcellularLocation>
</comment>
<dbReference type="InterPro" id="IPR001669">
    <property type="entry name" value="Arg_repress"/>
</dbReference>
<dbReference type="InterPro" id="IPR036251">
    <property type="entry name" value="Arg_repress_C_sf"/>
</dbReference>
<dbReference type="PRINTS" id="PR01467">
    <property type="entry name" value="ARGREPRESSOR"/>
</dbReference>
<feature type="domain" description="Arginine repressor C-terminal" evidence="12">
    <location>
        <begin position="96"/>
        <end position="161"/>
    </location>
</feature>
<dbReference type="InterPro" id="IPR020900">
    <property type="entry name" value="Arg_repress_DNA-bd"/>
</dbReference>
<dbReference type="HAMAP" id="MF_00173">
    <property type="entry name" value="Arg_repressor"/>
    <property type="match status" value="1"/>
</dbReference>
<dbReference type="PANTHER" id="PTHR34471">
    <property type="entry name" value="ARGININE REPRESSOR"/>
    <property type="match status" value="1"/>
</dbReference>
<evidence type="ECO:0000256" key="6">
    <source>
        <dbReference type="ARBA" id="ARBA00023015"/>
    </source>
</evidence>
<dbReference type="AlphaFoldDB" id="A0A7C4Y3G6"/>
<dbReference type="GO" id="GO:0003700">
    <property type="term" value="F:DNA-binding transcription factor activity"/>
    <property type="evidence" value="ECO:0007669"/>
    <property type="project" value="UniProtKB-UniRule"/>
</dbReference>
<dbReference type="InterPro" id="IPR036390">
    <property type="entry name" value="WH_DNA-bd_sf"/>
</dbReference>
<dbReference type="GO" id="GO:0034618">
    <property type="term" value="F:arginine binding"/>
    <property type="evidence" value="ECO:0007669"/>
    <property type="project" value="InterPro"/>
</dbReference>
<keyword evidence="8 9" id="KW-0804">Transcription</keyword>
<keyword evidence="10" id="KW-0175">Coiled coil</keyword>
<evidence type="ECO:0000256" key="2">
    <source>
        <dbReference type="ARBA" id="ARBA00005040"/>
    </source>
</evidence>
<dbReference type="Gene3D" id="1.10.10.10">
    <property type="entry name" value="Winged helix-like DNA-binding domain superfamily/Winged helix DNA-binding domain"/>
    <property type="match status" value="1"/>
</dbReference>